<dbReference type="SUPFAM" id="SSF52402">
    <property type="entry name" value="Adenine nucleotide alpha hydrolases-like"/>
    <property type="match status" value="1"/>
</dbReference>
<dbReference type="EMBL" id="FONY01000020">
    <property type="protein sequence ID" value="SFF20889.1"/>
    <property type="molecule type" value="Genomic_DNA"/>
</dbReference>
<feature type="binding site" evidence="7">
    <location>
        <position position="465"/>
    </location>
    <ligand>
        <name>deamido-NAD(+)</name>
        <dbReference type="ChEBI" id="CHEBI:58437"/>
        <note>ligand shared between two neighboring subunits</note>
    </ligand>
</feature>
<dbReference type="PROSITE" id="PS50263">
    <property type="entry name" value="CN_HYDROLASE"/>
    <property type="match status" value="1"/>
</dbReference>
<dbReference type="PANTHER" id="PTHR23090">
    <property type="entry name" value="NH 3 /GLUTAMINE-DEPENDENT NAD + SYNTHETASE"/>
    <property type="match status" value="1"/>
</dbReference>
<dbReference type="InterPro" id="IPR022310">
    <property type="entry name" value="NAD/GMP_synthase"/>
</dbReference>
<dbReference type="Gene3D" id="3.40.50.620">
    <property type="entry name" value="HUPs"/>
    <property type="match status" value="1"/>
</dbReference>
<organism evidence="11 12">
    <name type="scientific">Thermoflexibacter ruber</name>
    <dbReference type="NCBI Taxonomy" id="1003"/>
    <lineage>
        <taxon>Bacteria</taxon>
        <taxon>Pseudomonadati</taxon>
        <taxon>Bacteroidota</taxon>
        <taxon>Cytophagia</taxon>
        <taxon>Cytophagales</taxon>
        <taxon>Thermoflexibacteraceae</taxon>
        <taxon>Thermoflexibacter</taxon>
    </lineage>
</organism>
<dbReference type="InterPro" id="IPR014729">
    <property type="entry name" value="Rossmann-like_a/b/a_fold"/>
</dbReference>
<gene>
    <name evidence="7" type="primary">nadE</name>
    <name evidence="11" type="ORF">SAMN04488541_102028</name>
</gene>
<dbReference type="InterPro" id="IPR003010">
    <property type="entry name" value="C-N_Hydrolase"/>
</dbReference>
<dbReference type="InterPro" id="IPR003694">
    <property type="entry name" value="NAD_synthase"/>
</dbReference>
<sequence length="670" mass="76112">MKLIKVAGAVLNQTPLAWENNKQNIINAIEEARKQKVSILCLPELCITGYGCEDAFYSIGVHQTAMEVLHEILPHTSNMVVCLGLPLMYQNRIFNTACLVINEQIIGFVAKRFLAGNGIHYEPRWFTPWPEDEKIDITITDKKGNKKSYPLGDIHYNVGGVKIGFEICEDAWVANRPGRKLYKFGIDLIMNPSASHFAFSKLDIRKRFVLEGSRAFGTAYIYANLLGNEAGRAIYDGGTLIASSGTLVAVGERLTFDDYLVTSAVIDIAEARMAQAQASTVFNVPDMQDTCIEVDFTYPQILPENPQILDNPWEKSQYLQEEEFARVQALGLFDYMRKSYSKGFVISLSGGADSSAITCCCYLMIKMGIESIGLEKFKQKLAYIKEIQHCQTVDEIAHRLITTAYQPTENSSIVTQTAAREVAKAVNAKFYEFNINTIYKEYTYLISNAIGRELSWQTDDIPLQNIQARVRAPSIWMLANIKNALLLSTSNRSEAAVGYATMDGDTSGGLSPIAGIDKAFLRQWLRWLEKVGYDLKGTEEFFRIPALQYVNEQQPTAELRPLENKQTDEDDLMPYDLLDSIEEAAIRDKKMPLECYILLQLKYPQYTKAQLKTWVAKFFKLWCRNQWKRERYAPSFHLDDKNLDPKTWCRFPILSGGFERELRELEAYEG</sequence>
<evidence type="ECO:0000256" key="3">
    <source>
        <dbReference type="ARBA" id="ARBA00022598"/>
    </source>
</evidence>
<feature type="active site" description="Nucleophile; for glutaminase activity" evidence="7">
    <location>
        <position position="168"/>
    </location>
</feature>
<comment type="similarity">
    <text evidence="9">Belongs to the NAD synthetase family.</text>
</comment>
<evidence type="ECO:0000313" key="12">
    <source>
        <dbReference type="Proteomes" id="UP000199513"/>
    </source>
</evidence>
<comment type="pathway">
    <text evidence="1 7 8">Cofactor biosynthesis; NAD(+) biosynthesis; NAD(+) from deamido-NAD(+) (L-Gln route): step 1/1.</text>
</comment>
<dbReference type="GO" id="GO:0003952">
    <property type="term" value="F:NAD+ synthase (glutamine-hydrolyzing) activity"/>
    <property type="evidence" value="ECO:0007669"/>
    <property type="project" value="UniProtKB-UniRule"/>
</dbReference>
<feature type="binding site" evidence="7">
    <location>
        <position position="489"/>
    </location>
    <ligand>
        <name>ATP</name>
        <dbReference type="ChEBI" id="CHEBI:30616"/>
    </ligand>
</feature>
<protein>
    <recommendedName>
        <fullName evidence="7 8">Glutamine-dependent NAD(+) synthetase</fullName>
        <ecNumber evidence="7 8">6.3.5.1</ecNumber>
    </recommendedName>
    <alternativeName>
        <fullName evidence="7 8">NAD(+) synthase [glutamine-hydrolyzing]</fullName>
    </alternativeName>
</protein>
<keyword evidence="6 7" id="KW-0520">NAD</keyword>
<dbReference type="AlphaFoldDB" id="A0A1I2GUZ4"/>
<comment type="caution">
    <text evidence="7">Lacks conserved residue(s) required for the propagation of feature annotation.</text>
</comment>
<dbReference type="GO" id="GO:0004359">
    <property type="term" value="F:glutaminase activity"/>
    <property type="evidence" value="ECO:0007669"/>
    <property type="project" value="InterPro"/>
</dbReference>
<reference evidence="11 12" key="1">
    <citation type="submission" date="2016-10" db="EMBL/GenBank/DDBJ databases">
        <authorList>
            <person name="de Groot N.N."/>
        </authorList>
    </citation>
    <scope>NUCLEOTIDE SEQUENCE [LARGE SCALE GENOMIC DNA]</scope>
    <source>
        <strain>GEY</strain>
        <strain evidence="12">DSM 9560</strain>
    </source>
</reference>
<dbReference type="OrthoDB" id="9803818at2"/>
<dbReference type="NCBIfam" id="TIGR00552">
    <property type="entry name" value="nadE"/>
    <property type="match status" value="1"/>
</dbReference>
<feature type="binding site" evidence="7">
    <location>
        <position position="628"/>
    </location>
    <ligand>
        <name>deamido-NAD(+)</name>
        <dbReference type="ChEBI" id="CHEBI:58437"/>
        <note>ligand shared between two neighboring subunits</note>
    </ligand>
</feature>
<comment type="function">
    <text evidence="7">Catalyzes the ATP-dependent amidation of deamido-NAD to form NAD. Uses L-glutamine as a nitrogen source.</text>
</comment>
<feature type="active site" description="Proton acceptor; for glutaminase activity" evidence="7">
    <location>
        <position position="44"/>
    </location>
</feature>
<dbReference type="GO" id="GO:0005737">
    <property type="term" value="C:cytoplasm"/>
    <property type="evidence" value="ECO:0007669"/>
    <property type="project" value="InterPro"/>
</dbReference>
<dbReference type="InterPro" id="IPR036526">
    <property type="entry name" value="C-N_Hydrolase_sf"/>
</dbReference>
<dbReference type="GO" id="GO:0009435">
    <property type="term" value="P:NAD+ biosynthetic process"/>
    <property type="evidence" value="ECO:0007669"/>
    <property type="project" value="UniProtKB-UniRule"/>
</dbReference>
<evidence type="ECO:0000256" key="4">
    <source>
        <dbReference type="ARBA" id="ARBA00022741"/>
    </source>
</evidence>
<dbReference type="SUPFAM" id="SSF56317">
    <property type="entry name" value="Carbon-nitrogen hydrolase"/>
    <property type="match status" value="1"/>
</dbReference>
<dbReference type="Pfam" id="PF02540">
    <property type="entry name" value="NAD_synthase"/>
    <property type="match status" value="1"/>
</dbReference>
<dbReference type="UniPathway" id="UPA00253">
    <property type="reaction ID" value="UER00334"/>
</dbReference>
<keyword evidence="5 7" id="KW-0067">ATP-binding</keyword>
<feature type="binding site" evidence="7">
    <location>
        <position position="201"/>
    </location>
    <ligand>
        <name>L-glutamine</name>
        <dbReference type="ChEBI" id="CHEBI:58359"/>
    </ligand>
</feature>
<dbReference type="InterPro" id="IPR014445">
    <property type="entry name" value="Gln-dep_NAD_synthase"/>
</dbReference>
<dbReference type="CDD" id="cd07570">
    <property type="entry name" value="GAT_Gln-NAD-synth"/>
    <property type="match status" value="1"/>
</dbReference>
<keyword evidence="12" id="KW-1185">Reference proteome</keyword>
<comment type="catalytic activity">
    <reaction evidence="7 8">
        <text>deamido-NAD(+) + L-glutamine + ATP + H2O = L-glutamate + AMP + diphosphate + NAD(+) + H(+)</text>
        <dbReference type="Rhea" id="RHEA:24384"/>
        <dbReference type="ChEBI" id="CHEBI:15377"/>
        <dbReference type="ChEBI" id="CHEBI:15378"/>
        <dbReference type="ChEBI" id="CHEBI:29985"/>
        <dbReference type="ChEBI" id="CHEBI:30616"/>
        <dbReference type="ChEBI" id="CHEBI:33019"/>
        <dbReference type="ChEBI" id="CHEBI:57540"/>
        <dbReference type="ChEBI" id="CHEBI:58359"/>
        <dbReference type="ChEBI" id="CHEBI:58437"/>
        <dbReference type="ChEBI" id="CHEBI:456215"/>
        <dbReference type="EC" id="6.3.5.1"/>
    </reaction>
</comment>
<dbReference type="STRING" id="1003.SAMN04488541_102028"/>
<keyword evidence="3 7" id="KW-0436">Ligase</keyword>
<keyword evidence="4 7" id="KW-0547">Nucleotide-binding</keyword>
<feature type="binding site" evidence="7">
    <location>
        <position position="195"/>
    </location>
    <ligand>
        <name>L-glutamine</name>
        <dbReference type="ChEBI" id="CHEBI:58359"/>
    </ligand>
</feature>
<evidence type="ECO:0000256" key="9">
    <source>
        <dbReference type="RuleBase" id="RU003811"/>
    </source>
</evidence>
<name>A0A1I2GUZ4_9BACT</name>
<evidence type="ECO:0000256" key="1">
    <source>
        <dbReference type="ARBA" id="ARBA00005188"/>
    </source>
</evidence>
<evidence type="ECO:0000259" key="10">
    <source>
        <dbReference type="PROSITE" id="PS50263"/>
    </source>
</evidence>
<dbReference type="Proteomes" id="UP000199513">
    <property type="component" value="Unassembled WGS sequence"/>
</dbReference>
<dbReference type="HAMAP" id="MF_02090">
    <property type="entry name" value="NadE_glutamine_dep"/>
    <property type="match status" value="1"/>
</dbReference>
<dbReference type="EC" id="6.3.5.1" evidence="7 8"/>
<evidence type="ECO:0000256" key="6">
    <source>
        <dbReference type="ARBA" id="ARBA00023027"/>
    </source>
</evidence>
<dbReference type="Gene3D" id="3.60.110.10">
    <property type="entry name" value="Carbon-nitrogen hydrolase"/>
    <property type="match status" value="1"/>
</dbReference>
<evidence type="ECO:0000256" key="2">
    <source>
        <dbReference type="ARBA" id="ARBA00007145"/>
    </source>
</evidence>
<dbReference type="PIRSF" id="PIRSF006630">
    <property type="entry name" value="NADS_GAT"/>
    <property type="match status" value="1"/>
</dbReference>
<accession>A0A1I2GUZ4</accession>
<feature type="domain" description="CN hydrolase" evidence="10">
    <location>
        <begin position="4"/>
        <end position="273"/>
    </location>
</feature>
<evidence type="ECO:0000313" key="11">
    <source>
        <dbReference type="EMBL" id="SFF20889.1"/>
    </source>
</evidence>
<dbReference type="Pfam" id="PF00795">
    <property type="entry name" value="CN_hydrolase"/>
    <property type="match status" value="1"/>
</dbReference>
<proteinExistence type="inferred from homology"/>
<evidence type="ECO:0000256" key="7">
    <source>
        <dbReference type="HAMAP-Rule" id="MF_02090"/>
    </source>
</evidence>
<dbReference type="GO" id="GO:0005524">
    <property type="term" value="F:ATP binding"/>
    <property type="evidence" value="ECO:0007669"/>
    <property type="project" value="UniProtKB-UniRule"/>
</dbReference>
<feature type="binding site" evidence="7">
    <location>
        <position position="494"/>
    </location>
    <ligand>
        <name>deamido-NAD(+)</name>
        <dbReference type="ChEBI" id="CHEBI:58437"/>
        <note>ligand shared between two neighboring subunits</note>
    </ligand>
</feature>
<dbReference type="PANTHER" id="PTHR23090:SF9">
    <property type="entry name" value="GLUTAMINE-DEPENDENT NAD(+) SYNTHETASE"/>
    <property type="match status" value="1"/>
</dbReference>
<evidence type="ECO:0000256" key="8">
    <source>
        <dbReference type="PIRNR" id="PIRNR006630"/>
    </source>
</evidence>
<evidence type="ECO:0000256" key="5">
    <source>
        <dbReference type="ARBA" id="ARBA00022840"/>
    </source>
</evidence>
<feature type="active site" description="For glutaminase activity" evidence="7">
    <location>
        <position position="111"/>
    </location>
</feature>
<dbReference type="GO" id="GO:0008795">
    <property type="term" value="F:NAD+ synthase activity"/>
    <property type="evidence" value="ECO:0007669"/>
    <property type="project" value="UniProtKB-UniRule"/>
</dbReference>
<dbReference type="CDD" id="cd00553">
    <property type="entry name" value="NAD_synthase"/>
    <property type="match status" value="1"/>
</dbReference>
<comment type="similarity">
    <text evidence="2 7 8">In the C-terminal section; belongs to the NAD synthetase family.</text>
</comment>
<dbReference type="RefSeq" id="WP_091545568.1">
    <property type="nucleotide sequence ID" value="NZ_FONY01000020.1"/>
</dbReference>